<feature type="non-terminal residue" evidence="1">
    <location>
        <position position="1"/>
    </location>
</feature>
<sequence>AEVQLESFSVGADFFYKLFDETEWISSRHLDMATFLIRKKATLSSVGIWNSLDNGTSLLV</sequence>
<dbReference type="AlphaFoldDB" id="A0A5E4FV57"/>
<evidence type="ECO:0000313" key="2">
    <source>
        <dbReference type="EMBL" id="VVA41066.1"/>
    </source>
</evidence>
<dbReference type="Proteomes" id="UP000327085">
    <property type="component" value="Chromosome 4"/>
</dbReference>
<reference evidence="3" key="2">
    <citation type="journal article" date="2020" name="Plant J.">
        <title>Transposons played a major role in the diversification between the closely related almond and peach genomes: results from the almond genome sequence.</title>
        <authorList>
            <person name="Alioto T."/>
            <person name="Alexiou K.G."/>
            <person name="Bardil A."/>
            <person name="Barteri F."/>
            <person name="Castanera R."/>
            <person name="Cruz F."/>
            <person name="Dhingra A."/>
            <person name="Duval H."/>
            <person name="Fernandez I Marti A."/>
            <person name="Frias L."/>
            <person name="Galan B."/>
            <person name="Garcia J.L."/>
            <person name="Howad W."/>
            <person name="Gomez-Garrido J."/>
            <person name="Gut M."/>
            <person name="Julca I."/>
            <person name="Morata J."/>
            <person name="Puigdomenech P."/>
            <person name="Ribeca P."/>
            <person name="Rubio Cabetas M.J."/>
            <person name="Vlasova A."/>
            <person name="Wirthensohn M."/>
            <person name="Garcia-Mas J."/>
            <person name="Gabaldon T."/>
            <person name="Casacuberta J.M."/>
            <person name="Arus P."/>
        </authorList>
    </citation>
    <scope>NUCLEOTIDE SEQUENCE [LARGE SCALE GENOMIC DNA]</scope>
    <source>
        <strain evidence="3">cv. Texas</strain>
    </source>
</reference>
<dbReference type="Gramene" id="VVA31431">
    <property type="protein sequence ID" value="VVA31431"/>
    <property type="gene ID" value="Prudul26B025368"/>
</dbReference>
<proteinExistence type="predicted"/>
<dbReference type="EMBL" id="CABIKO010001162">
    <property type="protein sequence ID" value="VVA41066.1"/>
    <property type="molecule type" value="Genomic_DNA"/>
</dbReference>
<name>A0A5E4FV57_PRUDU</name>
<feature type="non-terminal residue" evidence="1">
    <location>
        <position position="60"/>
    </location>
</feature>
<evidence type="ECO:0000313" key="1">
    <source>
        <dbReference type="EMBL" id="VVA31431.1"/>
    </source>
</evidence>
<reference evidence="1" key="1">
    <citation type="submission" date="2019-07" db="EMBL/GenBank/DDBJ databases">
        <authorList>
            <person name="Alioto T."/>
            <person name="Alioto T."/>
            <person name="Gomez Garrido J."/>
        </authorList>
    </citation>
    <scope>NUCLEOTIDE SEQUENCE</scope>
</reference>
<dbReference type="EMBL" id="CABIKO010000216">
    <property type="protein sequence ID" value="VVA31431.1"/>
    <property type="molecule type" value="Genomic_DNA"/>
</dbReference>
<dbReference type="Gramene" id="VVA41066">
    <property type="protein sequence ID" value="VVA41066"/>
    <property type="gene ID" value="Prudul26B008261"/>
</dbReference>
<protein>
    <submittedName>
        <fullName evidence="1">PREDICTED: LOC109948410</fullName>
    </submittedName>
</protein>
<gene>
    <name evidence="2" type="ORF">ALMOND_2B008261</name>
    <name evidence="1" type="ORF">ALMOND_2B025368</name>
</gene>
<organism evidence="1 3">
    <name type="scientific">Prunus dulcis</name>
    <name type="common">Almond</name>
    <name type="synonym">Amygdalus dulcis</name>
    <dbReference type="NCBI Taxonomy" id="3755"/>
    <lineage>
        <taxon>Eukaryota</taxon>
        <taxon>Viridiplantae</taxon>
        <taxon>Streptophyta</taxon>
        <taxon>Embryophyta</taxon>
        <taxon>Tracheophyta</taxon>
        <taxon>Spermatophyta</taxon>
        <taxon>Magnoliopsida</taxon>
        <taxon>eudicotyledons</taxon>
        <taxon>Gunneridae</taxon>
        <taxon>Pentapetalae</taxon>
        <taxon>rosids</taxon>
        <taxon>fabids</taxon>
        <taxon>Rosales</taxon>
        <taxon>Rosaceae</taxon>
        <taxon>Amygdaloideae</taxon>
        <taxon>Amygdaleae</taxon>
        <taxon>Prunus</taxon>
    </lineage>
</organism>
<dbReference type="InParanoid" id="A0A5E4FV57"/>
<evidence type="ECO:0000313" key="3">
    <source>
        <dbReference type="Proteomes" id="UP000327085"/>
    </source>
</evidence>
<accession>A0A5E4FV57</accession>